<keyword evidence="2" id="KW-1185">Reference proteome</keyword>
<evidence type="ECO:0000313" key="1">
    <source>
        <dbReference type="EMBL" id="ROT41571.1"/>
    </source>
</evidence>
<accession>A0A3N2Q466</accession>
<sequence length="153" mass="17130">MAEKPQPDPDTCTCLCTQFGTRKVSSRLLFTHRTSLMIVAIRIIPADFREKEIGVHAPVQKAGLQAVGDRPLPLGEFSTTNLPDEFLIWYFWNMDLWTGPSRNRAASQFSHLMAKLQPSELPPRKSTSTAHLMTLNIHIPVIPGDRISSPGHE</sequence>
<name>A0A3N2Q466_SODAK</name>
<dbReference type="GeneID" id="39582499"/>
<dbReference type="RefSeq" id="XP_028469377.1">
    <property type="nucleotide sequence ID" value="XM_028614021.1"/>
</dbReference>
<proteinExistence type="predicted"/>
<protein>
    <submittedName>
        <fullName evidence="1">Uncharacterized protein</fullName>
    </submittedName>
</protein>
<dbReference type="Proteomes" id="UP000272025">
    <property type="component" value="Unassembled WGS sequence"/>
</dbReference>
<reference evidence="1 2" key="1">
    <citation type="journal article" date="2018" name="Mol. Ecol.">
        <title>The obligate alkalophilic soda-lake fungus Sodiomyces alkalinus has shifted to a protein diet.</title>
        <authorList>
            <person name="Grum-Grzhimaylo A.A."/>
            <person name="Falkoski D.L."/>
            <person name="van den Heuvel J."/>
            <person name="Valero-Jimenez C.A."/>
            <person name="Min B."/>
            <person name="Choi I.G."/>
            <person name="Lipzen A."/>
            <person name="Daum C.G."/>
            <person name="Aanen D.K."/>
            <person name="Tsang A."/>
            <person name="Henrissat B."/>
            <person name="Bilanenko E.N."/>
            <person name="de Vries R.P."/>
            <person name="van Kan J.A.L."/>
            <person name="Grigoriev I.V."/>
            <person name="Debets A.J.M."/>
        </authorList>
    </citation>
    <scope>NUCLEOTIDE SEQUENCE [LARGE SCALE GENOMIC DNA]</scope>
    <source>
        <strain evidence="1 2">F11</strain>
    </source>
</reference>
<dbReference type="EMBL" id="ML119052">
    <property type="protein sequence ID" value="ROT41571.1"/>
    <property type="molecule type" value="Genomic_DNA"/>
</dbReference>
<dbReference type="AlphaFoldDB" id="A0A3N2Q466"/>
<organism evidence="1 2">
    <name type="scientific">Sodiomyces alkalinus (strain CBS 110278 / VKM F-3762 / F11)</name>
    <name type="common">Alkaliphilic filamentous fungus</name>
    <dbReference type="NCBI Taxonomy" id="1314773"/>
    <lineage>
        <taxon>Eukaryota</taxon>
        <taxon>Fungi</taxon>
        <taxon>Dikarya</taxon>
        <taxon>Ascomycota</taxon>
        <taxon>Pezizomycotina</taxon>
        <taxon>Sordariomycetes</taxon>
        <taxon>Hypocreomycetidae</taxon>
        <taxon>Glomerellales</taxon>
        <taxon>Plectosphaerellaceae</taxon>
        <taxon>Sodiomyces</taxon>
    </lineage>
</organism>
<evidence type="ECO:0000313" key="2">
    <source>
        <dbReference type="Proteomes" id="UP000272025"/>
    </source>
</evidence>
<gene>
    <name evidence="1" type="ORF">SODALDRAFT_357627</name>
</gene>